<dbReference type="EMBL" id="OA886059">
    <property type="protein sequence ID" value="CAD7282601.1"/>
    <property type="molecule type" value="Genomic_DNA"/>
</dbReference>
<sequence>MAFPLKPLNLEGFYTDAEVLSDIRCTGFVRSAESRPGIPASQLISKHLRRTWRSIAEKRTTE</sequence>
<evidence type="ECO:0000313" key="2">
    <source>
        <dbReference type="Proteomes" id="UP000678499"/>
    </source>
</evidence>
<protein>
    <submittedName>
        <fullName evidence="1">Uncharacterized protein</fullName>
    </submittedName>
</protein>
<name>A0A7R9BVZ7_9CRUS</name>
<evidence type="ECO:0000313" key="1">
    <source>
        <dbReference type="EMBL" id="CAD7282601.1"/>
    </source>
</evidence>
<reference evidence="1" key="1">
    <citation type="submission" date="2020-11" db="EMBL/GenBank/DDBJ databases">
        <authorList>
            <person name="Tran Van P."/>
        </authorList>
    </citation>
    <scope>NUCLEOTIDE SEQUENCE</scope>
</reference>
<dbReference type="EMBL" id="CAJPEX010004022">
    <property type="protein sequence ID" value="CAG0922753.1"/>
    <property type="molecule type" value="Genomic_DNA"/>
</dbReference>
<dbReference type="Proteomes" id="UP000678499">
    <property type="component" value="Unassembled WGS sequence"/>
</dbReference>
<organism evidence="1">
    <name type="scientific">Notodromas monacha</name>
    <dbReference type="NCBI Taxonomy" id="399045"/>
    <lineage>
        <taxon>Eukaryota</taxon>
        <taxon>Metazoa</taxon>
        <taxon>Ecdysozoa</taxon>
        <taxon>Arthropoda</taxon>
        <taxon>Crustacea</taxon>
        <taxon>Oligostraca</taxon>
        <taxon>Ostracoda</taxon>
        <taxon>Podocopa</taxon>
        <taxon>Podocopida</taxon>
        <taxon>Cypridocopina</taxon>
        <taxon>Cypridoidea</taxon>
        <taxon>Cyprididae</taxon>
        <taxon>Notodromas</taxon>
    </lineage>
</organism>
<gene>
    <name evidence="1" type="ORF">NMOB1V02_LOCUS10223</name>
</gene>
<accession>A0A7R9BVZ7</accession>
<dbReference type="AlphaFoldDB" id="A0A7R9BVZ7"/>
<proteinExistence type="predicted"/>
<keyword evidence="2" id="KW-1185">Reference proteome</keyword>